<dbReference type="EMBL" id="JBBKTX010000008">
    <property type="protein sequence ID" value="MFK4752352.1"/>
    <property type="molecule type" value="Genomic_DNA"/>
</dbReference>
<dbReference type="SUPFAM" id="SSF53850">
    <property type="entry name" value="Periplasmic binding protein-like II"/>
    <property type="match status" value="1"/>
</dbReference>
<keyword evidence="2" id="KW-0805">Transcription regulation</keyword>
<comment type="similarity">
    <text evidence="1">Belongs to the LysR transcriptional regulatory family.</text>
</comment>
<dbReference type="RefSeq" id="WP_416205634.1">
    <property type="nucleotide sequence ID" value="NZ_JBBKTX010000008.1"/>
</dbReference>
<dbReference type="Pfam" id="PF03466">
    <property type="entry name" value="LysR_substrate"/>
    <property type="match status" value="1"/>
</dbReference>
<evidence type="ECO:0000259" key="5">
    <source>
        <dbReference type="PROSITE" id="PS50931"/>
    </source>
</evidence>
<keyword evidence="3" id="KW-0238">DNA-binding</keyword>
<dbReference type="InterPro" id="IPR058163">
    <property type="entry name" value="LysR-type_TF_proteobact-type"/>
</dbReference>
<dbReference type="Proteomes" id="UP001620597">
    <property type="component" value="Unassembled WGS sequence"/>
</dbReference>
<reference evidence="6 7" key="1">
    <citation type="submission" date="2024-03" db="EMBL/GenBank/DDBJ databases">
        <title>High-quality draft genome sequence of Oceanobacter sp. wDCs-4.</title>
        <authorList>
            <person name="Dong C."/>
        </authorList>
    </citation>
    <scope>NUCLEOTIDE SEQUENCE [LARGE SCALE GENOMIC DNA]</scope>
    <source>
        <strain evidence="7">wDCs-4</strain>
    </source>
</reference>
<dbReference type="PROSITE" id="PS50931">
    <property type="entry name" value="HTH_LYSR"/>
    <property type="match status" value="1"/>
</dbReference>
<keyword evidence="4" id="KW-0804">Transcription</keyword>
<evidence type="ECO:0000313" key="7">
    <source>
        <dbReference type="Proteomes" id="UP001620597"/>
    </source>
</evidence>
<dbReference type="InterPro" id="IPR000847">
    <property type="entry name" value="LysR_HTH_N"/>
</dbReference>
<gene>
    <name evidence="6" type="ORF">WG929_08010</name>
</gene>
<evidence type="ECO:0000256" key="4">
    <source>
        <dbReference type="ARBA" id="ARBA00023163"/>
    </source>
</evidence>
<accession>A0ABW8NHA8</accession>
<dbReference type="InterPro" id="IPR036388">
    <property type="entry name" value="WH-like_DNA-bd_sf"/>
</dbReference>
<proteinExistence type="inferred from homology"/>
<dbReference type="Gene3D" id="1.10.10.10">
    <property type="entry name" value="Winged helix-like DNA-binding domain superfamily/Winged helix DNA-binding domain"/>
    <property type="match status" value="1"/>
</dbReference>
<organism evidence="6 7">
    <name type="scientific">Oceanobacter antarcticus</name>
    <dbReference type="NCBI Taxonomy" id="3133425"/>
    <lineage>
        <taxon>Bacteria</taxon>
        <taxon>Pseudomonadati</taxon>
        <taxon>Pseudomonadota</taxon>
        <taxon>Gammaproteobacteria</taxon>
        <taxon>Oceanospirillales</taxon>
        <taxon>Oceanospirillaceae</taxon>
        <taxon>Oceanobacter</taxon>
    </lineage>
</organism>
<dbReference type="Pfam" id="PF00126">
    <property type="entry name" value="HTH_1"/>
    <property type="match status" value="1"/>
</dbReference>
<sequence>MSRDRYGELQAFLNVAREGSFTKAAALLGVSQSALSHTIRGLEAHLGIRLLHRTTRSVSPTDAGQRLLERIAPHFNDIDAEIAAISALRDKPAGSVRISASDNVAQSLLWPRLAPVLRQYPDIQLEINIDFALTNIVERRLDAGVRLGEQLEKDMIAVPISPAVRMAAIASPGYFQRNPIPQVPQDLLAHNCINFRLPTYGGLYAWEFEKDGRELNIQVKGQLTCNTSQQVVAAALDGTGIGFLTEDTAIQFLREGKLIRVLEDWCPPFSGYHLYYPNRREPTPAFQIVVEALRWPQRF</sequence>
<evidence type="ECO:0000313" key="6">
    <source>
        <dbReference type="EMBL" id="MFK4752352.1"/>
    </source>
</evidence>
<dbReference type="PANTHER" id="PTHR30537">
    <property type="entry name" value="HTH-TYPE TRANSCRIPTIONAL REGULATOR"/>
    <property type="match status" value="1"/>
</dbReference>
<evidence type="ECO:0000256" key="1">
    <source>
        <dbReference type="ARBA" id="ARBA00009437"/>
    </source>
</evidence>
<comment type="caution">
    <text evidence="6">The sequence shown here is derived from an EMBL/GenBank/DDBJ whole genome shotgun (WGS) entry which is preliminary data.</text>
</comment>
<evidence type="ECO:0000256" key="3">
    <source>
        <dbReference type="ARBA" id="ARBA00023125"/>
    </source>
</evidence>
<name>A0ABW8NHA8_9GAMM</name>
<dbReference type="PANTHER" id="PTHR30537:SF1">
    <property type="entry name" value="HTH-TYPE TRANSCRIPTIONAL REGULATOR PGRR"/>
    <property type="match status" value="1"/>
</dbReference>
<dbReference type="Gene3D" id="3.40.190.290">
    <property type="match status" value="1"/>
</dbReference>
<dbReference type="CDD" id="cd08474">
    <property type="entry name" value="PBP2_CrgA_like_5"/>
    <property type="match status" value="1"/>
</dbReference>
<dbReference type="SUPFAM" id="SSF46785">
    <property type="entry name" value="Winged helix' DNA-binding domain"/>
    <property type="match status" value="1"/>
</dbReference>
<keyword evidence="7" id="KW-1185">Reference proteome</keyword>
<dbReference type="PRINTS" id="PR00039">
    <property type="entry name" value="HTHLYSR"/>
</dbReference>
<evidence type="ECO:0000256" key="2">
    <source>
        <dbReference type="ARBA" id="ARBA00023015"/>
    </source>
</evidence>
<protein>
    <submittedName>
        <fullName evidence="6">LysR substrate-binding domain-containing protein</fullName>
    </submittedName>
</protein>
<dbReference type="InterPro" id="IPR036390">
    <property type="entry name" value="WH_DNA-bd_sf"/>
</dbReference>
<feature type="domain" description="HTH lysR-type" evidence="5">
    <location>
        <begin position="9"/>
        <end position="61"/>
    </location>
</feature>
<dbReference type="InterPro" id="IPR005119">
    <property type="entry name" value="LysR_subst-bd"/>
</dbReference>